<dbReference type="EMBL" id="ACVQ01000013">
    <property type="protein sequence ID" value="EET80313.1"/>
    <property type="molecule type" value="Genomic_DNA"/>
</dbReference>
<comment type="caution">
    <text evidence="2">The sequence shown here is derived from an EMBL/GenBank/DDBJ whole genome shotgun (WGS) entry which is preliminary data.</text>
</comment>
<proteinExistence type="predicted"/>
<dbReference type="AlphaFoldDB" id="C6RED7"/>
<reference evidence="2 3" key="1">
    <citation type="submission" date="2009-07" db="EMBL/GenBank/DDBJ databases">
        <authorList>
            <person name="Madupu R."/>
            <person name="Sebastian Y."/>
            <person name="Durkin A.S."/>
            <person name="Torralba M."/>
            <person name="Methe B."/>
            <person name="Sutton G.G."/>
            <person name="Strausberg R.L."/>
            <person name="Nelson K.E."/>
        </authorList>
    </citation>
    <scope>NUCLEOTIDE SEQUENCE [LARGE SCALE GENOMIC DNA]</scope>
    <source>
        <strain evidence="2 3">RM3277</strain>
    </source>
</reference>
<evidence type="ECO:0000313" key="2">
    <source>
        <dbReference type="EMBL" id="EET80313.1"/>
    </source>
</evidence>
<accession>C6RED7</accession>
<dbReference type="STRING" id="553219.CAMSH0001_2029"/>
<feature type="transmembrane region" description="Helical" evidence="1">
    <location>
        <begin position="6"/>
        <end position="25"/>
    </location>
</feature>
<name>C6RED7_9BACT</name>
<keyword evidence="1" id="KW-1133">Transmembrane helix</keyword>
<keyword evidence="1" id="KW-0472">Membrane</keyword>
<organism evidence="2 3">
    <name type="scientific">Campylobacter showae RM3277</name>
    <dbReference type="NCBI Taxonomy" id="553219"/>
    <lineage>
        <taxon>Bacteria</taxon>
        <taxon>Pseudomonadati</taxon>
        <taxon>Campylobacterota</taxon>
        <taxon>Epsilonproteobacteria</taxon>
        <taxon>Campylobacterales</taxon>
        <taxon>Campylobacteraceae</taxon>
        <taxon>Campylobacter</taxon>
    </lineage>
</organism>
<dbReference type="Proteomes" id="UP000003107">
    <property type="component" value="Unassembled WGS sequence"/>
</dbReference>
<gene>
    <name evidence="2" type="ORF">CAMSH0001_2029</name>
</gene>
<keyword evidence="3" id="KW-1185">Reference proteome</keyword>
<protein>
    <submittedName>
        <fullName evidence="2">Uncharacterized protein</fullName>
    </submittedName>
</protein>
<keyword evidence="1" id="KW-0812">Transmembrane</keyword>
<sequence length="54" mass="6161">MTRFKFSGIYAVEFCIVCLLTYYATSRLGGDFTKFGLNYRFSGDFKNSVNLGQI</sequence>
<evidence type="ECO:0000313" key="3">
    <source>
        <dbReference type="Proteomes" id="UP000003107"/>
    </source>
</evidence>
<evidence type="ECO:0000256" key="1">
    <source>
        <dbReference type="SAM" id="Phobius"/>
    </source>
</evidence>